<evidence type="ECO:0000256" key="1">
    <source>
        <dbReference type="ARBA" id="ARBA00006844"/>
    </source>
</evidence>
<feature type="domain" description="ADF-H" evidence="3">
    <location>
        <begin position="177"/>
        <end position="319"/>
    </location>
</feature>
<dbReference type="EMBL" id="MBDO02000101">
    <property type="protein sequence ID" value="RLN63249.1"/>
    <property type="molecule type" value="Genomic_DNA"/>
</dbReference>
<dbReference type="AlphaFoldDB" id="A0A3F2RS88"/>
<keyword evidence="2" id="KW-0009">Actin-binding</keyword>
<comment type="caution">
    <text evidence="4">The sequence shown here is derived from an EMBL/GenBank/DDBJ whole genome shotgun (WGS) entry which is preliminary data.</text>
</comment>
<feature type="non-terminal residue" evidence="4">
    <location>
        <position position="1"/>
    </location>
</feature>
<evidence type="ECO:0000256" key="2">
    <source>
        <dbReference type="ARBA" id="ARBA00023203"/>
    </source>
</evidence>
<dbReference type="PANTHER" id="PTHR11913">
    <property type="entry name" value="COFILIN-RELATED"/>
    <property type="match status" value="1"/>
</dbReference>
<dbReference type="Pfam" id="PF00241">
    <property type="entry name" value="Cofilin_ADF"/>
    <property type="match status" value="1"/>
</dbReference>
<dbReference type="SUPFAM" id="SSF55753">
    <property type="entry name" value="Actin depolymerizing proteins"/>
    <property type="match status" value="1"/>
</dbReference>
<dbReference type="InterPro" id="IPR017904">
    <property type="entry name" value="ADF/Cofilin"/>
</dbReference>
<proteinExistence type="inferred from homology"/>
<dbReference type="InterPro" id="IPR002108">
    <property type="entry name" value="ADF-H"/>
</dbReference>
<evidence type="ECO:0000313" key="5">
    <source>
        <dbReference type="Proteomes" id="UP000277300"/>
    </source>
</evidence>
<dbReference type="Gene3D" id="3.40.20.10">
    <property type="entry name" value="Severin"/>
    <property type="match status" value="1"/>
</dbReference>
<accession>A0A3F2RS88</accession>
<evidence type="ECO:0000259" key="3">
    <source>
        <dbReference type="PROSITE" id="PS51263"/>
    </source>
</evidence>
<dbReference type="GO" id="GO:0015629">
    <property type="term" value="C:actin cytoskeleton"/>
    <property type="evidence" value="ECO:0007669"/>
    <property type="project" value="InterPro"/>
</dbReference>
<name>A0A3F2RS88_9STRA</name>
<protein>
    <recommendedName>
        <fullName evidence="3">ADF-H domain-containing protein</fullName>
    </recommendedName>
</protein>
<gene>
    <name evidence="4" type="ORF">BBP00_00004265</name>
</gene>
<reference evidence="4 5" key="1">
    <citation type="submission" date="2018-07" db="EMBL/GenBank/DDBJ databases">
        <title>Genome sequencing of oomycete isolates from Chile give support for New Zealand origin for Phytophthora kernoviae and make available the first Nothophytophthora sp. genome.</title>
        <authorList>
            <person name="Studholme D.J."/>
            <person name="Sanfuentes E."/>
            <person name="Panda P."/>
            <person name="Hill R."/>
            <person name="Sambles C."/>
            <person name="Grant M."/>
            <person name="Williams N.M."/>
            <person name="Mcdougal R.L."/>
        </authorList>
    </citation>
    <scope>NUCLEOTIDE SEQUENCE [LARGE SCALE GENOMIC DNA]</scope>
    <source>
        <strain evidence="4">Chile6</strain>
    </source>
</reference>
<dbReference type="Proteomes" id="UP000277300">
    <property type="component" value="Unassembled WGS sequence"/>
</dbReference>
<dbReference type="GO" id="GO:0003779">
    <property type="term" value="F:actin binding"/>
    <property type="evidence" value="ECO:0007669"/>
    <property type="project" value="UniProtKB-KW"/>
</dbReference>
<dbReference type="PROSITE" id="PS51263">
    <property type="entry name" value="ADF_H"/>
    <property type="match status" value="1"/>
</dbReference>
<dbReference type="InterPro" id="IPR029006">
    <property type="entry name" value="ADF-H/Gelsolin-like_dom_sf"/>
</dbReference>
<comment type="similarity">
    <text evidence="1">Belongs to the actin-binding proteins ADF family.</text>
</comment>
<sequence>ACVHVGASVVDPVVDSEEADFEADAEADVVDGDWVCDGAFVPDPEPVDDFELDHVFGVFAGVFVGACVHVGASVVDPVVDCEEPDDGDTVFDPVVDSEEADFEADAEADVVDGDWVCDGAFVPDPEPVDDFELDHRLIDSLLSVHRLHTLKNINMAEPHMKTAGVAQYIRHQDDVPANAITPTDEVIAEFKQLKMRRKYRYVLLRIEAAHVVVDSTAPPSATFKDFEAALPDSDCRYAVYDHEFLTSDGRKSSKIFFVSWIPQNSHPGFKMAYTHAKSAVRAVCEGCFDVSAVIKKEVAQGMEITSGDASDSDSEFEDD</sequence>
<dbReference type="CDD" id="cd11286">
    <property type="entry name" value="ADF_cofilin_like"/>
    <property type="match status" value="1"/>
</dbReference>
<dbReference type="OrthoDB" id="10249245at2759"/>
<dbReference type="SMART" id="SM00102">
    <property type="entry name" value="ADF"/>
    <property type="match status" value="1"/>
</dbReference>
<evidence type="ECO:0000313" key="4">
    <source>
        <dbReference type="EMBL" id="RLN63249.1"/>
    </source>
</evidence>
<organism evidence="4 5">
    <name type="scientific">Phytophthora kernoviae</name>
    <dbReference type="NCBI Taxonomy" id="325452"/>
    <lineage>
        <taxon>Eukaryota</taxon>
        <taxon>Sar</taxon>
        <taxon>Stramenopiles</taxon>
        <taxon>Oomycota</taxon>
        <taxon>Peronosporomycetes</taxon>
        <taxon>Peronosporales</taxon>
        <taxon>Peronosporaceae</taxon>
        <taxon>Phytophthora</taxon>
    </lineage>
</organism>
<dbReference type="GO" id="GO:0030042">
    <property type="term" value="P:actin filament depolymerization"/>
    <property type="evidence" value="ECO:0007669"/>
    <property type="project" value="InterPro"/>
</dbReference>